<accession>A0ABU8BUD2</accession>
<evidence type="ECO:0000313" key="5">
    <source>
        <dbReference type="Proteomes" id="UP001431963"/>
    </source>
</evidence>
<evidence type="ECO:0000256" key="1">
    <source>
        <dbReference type="ARBA" id="ARBA00023002"/>
    </source>
</evidence>
<dbReference type="SUPFAM" id="SSF51905">
    <property type="entry name" value="FAD/NAD(P)-binding domain"/>
    <property type="match status" value="1"/>
</dbReference>
<evidence type="ECO:0000256" key="2">
    <source>
        <dbReference type="ARBA" id="ARBA00023033"/>
    </source>
</evidence>
<dbReference type="Proteomes" id="UP001431963">
    <property type="component" value="Unassembled WGS sequence"/>
</dbReference>
<evidence type="ECO:0000313" key="4">
    <source>
        <dbReference type="EMBL" id="MEH7828316.1"/>
    </source>
</evidence>
<feature type="domain" description="FAD-binding" evidence="3">
    <location>
        <begin position="2"/>
        <end position="121"/>
    </location>
</feature>
<keyword evidence="5" id="KW-1185">Reference proteome</keyword>
<dbReference type="Gene3D" id="3.50.50.60">
    <property type="entry name" value="FAD/NAD(P)-binding domain"/>
    <property type="match status" value="1"/>
</dbReference>
<dbReference type="PANTHER" id="PTHR13789:SF309">
    <property type="entry name" value="PUTATIVE (AFU_ORTHOLOGUE AFUA_6G14510)-RELATED"/>
    <property type="match status" value="1"/>
</dbReference>
<sequence>MQIAVVGAGIGGLAFAALAAQAGRNVTLVERFQAPGPVGSGLVIQPVGLAVLDRIGAGDQARVLGAPIARMLGHAVGRRGAVLDVSYRSGAPGLAIHRAALFDTLWQAVQRAAVPVITGAEVIAAPPQGAGRSLILADGRQLGPFDLVVDAAGAGSHLSPLIARPLRYGAVWANLRWPEGCRLPPDQLRQRYRGAAQMMGVLPIGRMQPGGPAMAALFWSLPVADIQAWRDGGVAAWAAQARDLWPEAEAFTAQITDLAQFTPARYTHGTLRRPHAPGLVQIGDAAHRASPQLGQGANMALLDALALHLALDQAEPLPAYAAMRRWHIRAYQGMSAAFTPMYQSGSRALPPLRDHLLAPLSRLPGVRHLLTALVSGDMLPPLAGQRFP</sequence>
<comment type="caution">
    <text evidence="4">The sequence shown here is derived from an EMBL/GenBank/DDBJ whole genome shotgun (WGS) entry which is preliminary data.</text>
</comment>
<gene>
    <name evidence="4" type="ORF">V6590_09140</name>
</gene>
<dbReference type="InterPro" id="IPR050493">
    <property type="entry name" value="FAD-dep_Monooxygenase_BioMet"/>
</dbReference>
<keyword evidence="1" id="KW-0560">Oxidoreductase</keyword>
<feature type="domain" description="FAD-binding" evidence="3">
    <location>
        <begin position="253"/>
        <end position="311"/>
    </location>
</feature>
<protein>
    <submittedName>
        <fullName evidence="4">NAD(P)/FAD-dependent oxidoreductase</fullName>
    </submittedName>
</protein>
<keyword evidence="2" id="KW-0503">Monooxygenase</keyword>
<dbReference type="PRINTS" id="PR00420">
    <property type="entry name" value="RNGMNOXGNASE"/>
</dbReference>
<dbReference type="PANTHER" id="PTHR13789">
    <property type="entry name" value="MONOOXYGENASE"/>
    <property type="match status" value="1"/>
</dbReference>
<dbReference type="InterPro" id="IPR002938">
    <property type="entry name" value="FAD-bd"/>
</dbReference>
<evidence type="ECO:0000259" key="3">
    <source>
        <dbReference type="Pfam" id="PF01494"/>
    </source>
</evidence>
<dbReference type="Pfam" id="PF01494">
    <property type="entry name" value="FAD_binding_3"/>
    <property type="match status" value="2"/>
</dbReference>
<dbReference type="EMBL" id="JBALHR010000004">
    <property type="protein sequence ID" value="MEH7828316.1"/>
    <property type="molecule type" value="Genomic_DNA"/>
</dbReference>
<reference evidence="4" key="1">
    <citation type="submission" date="2024-02" db="EMBL/GenBank/DDBJ databases">
        <title>Genome sequences of strain Gemmobacter sp. JM10B15.</title>
        <authorList>
            <person name="Zhang M."/>
        </authorList>
    </citation>
    <scope>NUCLEOTIDE SEQUENCE</scope>
    <source>
        <strain evidence="4">JM10B15</strain>
    </source>
</reference>
<dbReference type="RefSeq" id="WP_335422142.1">
    <property type="nucleotide sequence ID" value="NZ_JBALHR010000004.1"/>
</dbReference>
<name>A0ABU8BUD2_9RHOB</name>
<proteinExistence type="predicted"/>
<organism evidence="4 5">
    <name type="scientific">Gemmobacter denitrificans</name>
    <dbReference type="NCBI Taxonomy" id="3123040"/>
    <lineage>
        <taxon>Bacteria</taxon>
        <taxon>Pseudomonadati</taxon>
        <taxon>Pseudomonadota</taxon>
        <taxon>Alphaproteobacteria</taxon>
        <taxon>Rhodobacterales</taxon>
        <taxon>Paracoccaceae</taxon>
        <taxon>Gemmobacter</taxon>
    </lineage>
</organism>
<dbReference type="InterPro" id="IPR036188">
    <property type="entry name" value="FAD/NAD-bd_sf"/>
</dbReference>